<keyword evidence="3" id="KW-0274">FAD</keyword>
<protein>
    <recommendedName>
        <fullName evidence="6">FAD-binding domain-containing protein</fullName>
    </recommendedName>
</protein>
<keyword evidence="2" id="KW-0285">Flavoprotein</keyword>
<dbReference type="PANTHER" id="PTHR47356:SF2">
    <property type="entry name" value="FAD-BINDING DOMAIN-CONTAINING PROTEIN-RELATED"/>
    <property type="match status" value="1"/>
</dbReference>
<evidence type="ECO:0000256" key="4">
    <source>
        <dbReference type="ARBA" id="ARBA00023002"/>
    </source>
</evidence>
<reference evidence="7" key="2">
    <citation type="journal article" date="2022" name="Microbiol. Resour. Announc.">
        <title>Whole-Genome Sequence of Entomortierella parvispora E1425, a Mucoromycotan Fungus Associated with Burkholderiaceae-Related Endosymbiotic Bacteria.</title>
        <authorList>
            <person name="Herlambang A."/>
            <person name="Guo Y."/>
            <person name="Takashima Y."/>
            <person name="Narisawa K."/>
            <person name="Ohta H."/>
            <person name="Nishizawa T."/>
        </authorList>
    </citation>
    <scope>NUCLEOTIDE SEQUENCE</scope>
    <source>
        <strain evidence="7">E1425</strain>
    </source>
</reference>
<evidence type="ECO:0000256" key="1">
    <source>
        <dbReference type="ARBA" id="ARBA00007992"/>
    </source>
</evidence>
<keyword evidence="8" id="KW-1185">Reference proteome</keyword>
<evidence type="ECO:0000259" key="6">
    <source>
        <dbReference type="Pfam" id="PF01494"/>
    </source>
</evidence>
<dbReference type="SUPFAM" id="SSF51905">
    <property type="entry name" value="FAD/NAD(P)-binding domain"/>
    <property type="match status" value="1"/>
</dbReference>
<feature type="compositionally biased region" description="Basic and acidic residues" evidence="5">
    <location>
        <begin position="266"/>
        <end position="277"/>
    </location>
</feature>
<dbReference type="Proteomes" id="UP000827284">
    <property type="component" value="Unassembled WGS sequence"/>
</dbReference>
<dbReference type="EMBL" id="BQFW01000008">
    <property type="protein sequence ID" value="GJJ74242.1"/>
    <property type="molecule type" value="Genomic_DNA"/>
</dbReference>
<sequence>MECHPRVLIVGAGVGGLLLAIQLQRAGIDYQIFERSQEIRPLGSAMVTGPNILPVFEQLGLLEQVEKISKPLRCLKIYNGSLDELGTVEANTKERAGYYSMVFERKNLYSLLLSQVPPHKIHRKKKVLSIRQYNPEGHEPDRGQPDFGVMIKCSDNTSYCGDILVGADGAYSAVRQSLFRQLSAQNLLPKHDEEDLSMRHICLVGTTESLDPAKFPVVDEAFSRFEIVLAKDTTESVACFTVPDNKICFIYTVQLDTNPRATGPHASKDPSNERFRNSEWGPEAASALSEQIRHVKAPFGLTMGELLDVTPKGTVSKVTLEEKLFETWHHGRTVLIGDACHKMLPSAGQGAINAMQDSTILANCINDLKSLNLKNIEAALKDYQSQRYDYAKAQFETSKRFAVIMSGQTWTEAVIRKLVLSYLPKSLNQRRQDKTCAYRPQLNFIQAVPERGVIPVLPQVPSKRYSVDANAL</sequence>
<reference evidence="7" key="1">
    <citation type="submission" date="2021-11" db="EMBL/GenBank/DDBJ databases">
        <authorList>
            <person name="Herlambang A."/>
            <person name="Guo Y."/>
            <person name="Takashima Y."/>
            <person name="Nishizawa T."/>
        </authorList>
    </citation>
    <scope>NUCLEOTIDE SEQUENCE</scope>
    <source>
        <strain evidence="7">E1425</strain>
    </source>
</reference>
<evidence type="ECO:0000256" key="3">
    <source>
        <dbReference type="ARBA" id="ARBA00022827"/>
    </source>
</evidence>
<dbReference type="PANTHER" id="PTHR47356">
    <property type="entry name" value="FAD-DEPENDENT MONOOXYGENASE ASQG-RELATED"/>
    <property type="match status" value="1"/>
</dbReference>
<accession>A0A9P3LXL8</accession>
<comment type="similarity">
    <text evidence="1">Belongs to the paxM FAD-dependent monooxygenase family.</text>
</comment>
<dbReference type="Gene3D" id="3.50.50.60">
    <property type="entry name" value="FAD/NAD(P)-binding domain"/>
    <property type="match status" value="1"/>
</dbReference>
<organism evidence="7 8">
    <name type="scientific">Entomortierella parvispora</name>
    <dbReference type="NCBI Taxonomy" id="205924"/>
    <lineage>
        <taxon>Eukaryota</taxon>
        <taxon>Fungi</taxon>
        <taxon>Fungi incertae sedis</taxon>
        <taxon>Mucoromycota</taxon>
        <taxon>Mortierellomycotina</taxon>
        <taxon>Mortierellomycetes</taxon>
        <taxon>Mortierellales</taxon>
        <taxon>Mortierellaceae</taxon>
        <taxon>Entomortierella</taxon>
    </lineage>
</organism>
<evidence type="ECO:0000256" key="2">
    <source>
        <dbReference type="ARBA" id="ARBA00022630"/>
    </source>
</evidence>
<gene>
    <name evidence="7" type="ORF">EMPS_06600</name>
</gene>
<dbReference type="OrthoDB" id="655030at2759"/>
<feature type="domain" description="FAD-binding" evidence="6">
    <location>
        <begin position="6"/>
        <end position="394"/>
    </location>
</feature>
<feature type="region of interest" description="Disordered" evidence="5">
    <location>
        <begin position="261"/>
        <end position="280"/>
    </location>
</feature>
<dbReference type="GO" id="GO:0071949">
    <property type="term" value="F:FAD binding"/>
    <property type="evidence" value="ECO:0007669"/>
    <property type="project" value="InterPro"/>
</dbReference>
<dbReference type="InterPro" id="IPR036188">
    <property type="entry name" value="FAD/NAD-bd_sf"/>
</dbReference>
<name>A0A9P3LXL8_9FUNG</name>
<dbReference type="GO" id="GO:0004497">
    <property type="term" value="F:monooxygenase activity"/>
    <property type="evidence" value="ECO:0007669"/>
    <property type="project" value="InterPro"/>
</dbReference>
<dbReference type="PRINTS" id="PR00420">
    <property type="entry name" value="RNGMNOXGNASE"/>
</dbReference>
<evidence type="ECO:0000313" key="8">
    <source>
        <dbReference type="Proteomes" id="UP000827284"/>
    </source>
</evidence>
<dbReference type="InterPro" id="IPR050562">
    <property type="entry name" value="FAD_mOase_fung"/>
</dbReference>
<evidence type="ECO:0000256" key="5">
    <source>
        <dbReference type="SAM" id="MobiDB-lite"/>
    </source>
</evidence>
<proteinExistence type="inferred from homology"/>
<keyword evidence="4" id="KW-0560">Oxidoreductase</keyword>
<dbReference type="AlphaFoldDB" id="A0A9P3LXL8"/>
<dbReference type="InterPro" id="IPR002938">
    <property type="entry name" value="FAD-bd"/>
</dbReference>
<comment type="caution">
    <text evidence="7">The sequence shown here is derived from an EMBL/GenBank/DDBJ whole genome shotgun (WGS) entry which is preliminary data.</text>
</comment>
<dbReference type="Pfam" id="PF01494">
    <property type="entry name" value="FAD_binding_3"/>
    <property type="match status" value="1"/>
</dbReference>
<evidence type="ECO:0000313" key="7">
    <source>
        <dbReference type="EMBL" id="GJJ74242.1"/>
    </source>
</evidence>